<dbReference type="SUPFAM" id="SSF51161">
    <property type="entry name" value="Trimeric LpxA-like enzymes"/>
    <property type="match status" value="1"/>
</dbReference>
<comment type="caution">
    <text evidence="1">The sequence shown here is derived from an EMBL/GenBank/DDBJ whole genome shotgun (WGS) entry which is preliminary data.</text>
</comment>
<evidence type="ECO:0000313" key="1">
    <source>
        <dbReference type="EMBL" id="OYQ33022.1"/>
    </source>
</evidence>
<dbReference type="AlphaFoldDB" id="A0A255YUY7"/>
<sequence>MRTLYHKLKFYRKVNWLKTLYFNFKKFNFLTALKLPVFFYGPVKFQNINGRIIINAPLKRGMIGFGQPYEKTTVHKGYAELAIEGTIIFNGHVQFGKDYFVYVAPDAVAEFGHMSSMASSGKIICTYKVILGDYARIGSESQILDTNFHTMINTLTGEKYSIKGPVHIGSFNYIGNRVSIMKDTVTPDYCSVASNSVCNKNYVSLGQNILIGGVPAALLKNNISRDWEREKELLLKWLIIKL</sequence>
<accession>A0A255YUY7</accession>
<proteinExistence type="predicted"/>
<gene>
    <name evidence="1" type="ORF">CHU92_13965</name>
</gene>
<dbReference type="RefSeq" id="WP_094416610.1">
    <property type="nucleotide sequence ID" value="NZ_NOXV01000302.1"/>
</dbReference>
<evidence type="ECO:0000313" key="2">
    <source>
        <dbReference type="Proteomes" id="UP000216605"/>
    </source>
</evidence>
<organism evidence="1 2">
    <name type="scientific">Flavobacterium cyanobacteriorum</name>
    <dbReference type="NCBI Taxonomy" id="2022802"/>
    <lineage>
        <taxon>Bacteria</taxon>
        <taxon>Pseudomonadati</taxon>
        <taxon>Bacteroidota</taxon>
        <taxon>Flavobacteriia</taxon>
        <taxon>Flavobacteriales</taxon>
        <taxon>Flavobacteriaceae</taxon>
        <taxon>Flavobacterium</taxon>
    </lineage>
</organism>
<keyword evidence="2" id="KW-1185">Reference proteome</keyword>
<keyword evidence="1" id="KW-0808">Transferase</keyword>
<name>A0A255YUY7_9FLAO</name>
<dbReference type="EMBL" id="NOXV01000302">
    <property type="protein sequence ID" value="OYQ33022.1"/>
    <property type="molecule type" value="Genomic_DNA"/>
</dbReference>
<dbReference type="Gene3D" id="2.160.10.10">
    <property type="entry name" value="Hexapeptide repeat proteins"/>
    <property type="match status" value="1"/>
</dbReference>
<dbReference type="OrthoDB" id="9814490at2"/>
<dbReference type="InterPro" id="IPR011004">
    <property type="entry name" value="Trimer_LpxA-like_sf"/>
</dbReference>
<reference evidence="1 2" key="1">
    <citation type="submission" date="2017-07" db="EMBL/GenBank/DDBJ databases">
        <title>Flavobacterium cyanobacteriorum sp. nov., isolated from cyanobacterial aggregates in a eutrophic lake.</title>
        <authorList>
            <person name="Cai H."/>
        </authorList>
    </citation>
    <scope>NUCLEOTIDE SEQUENCE [LARGE SCALE GENOMIC DNA]</scope>
    <source>
        <strain evidence="1 2">TH021</strain>
    </source>
</reference>
<protein>
    <submittedName>
        <fullName evidence="1">Transferase</fullName>
    </submittedName>
</protein>
<dbReference type="GO" id="GO:0016740">
    <property type="term" value="F:transferase activity"/>
    <property type="evidence" value="ECO:0007669"/>
    <property type="project" value="UniProtKB-KW"/>
</dbReference>
<dbReference type="Proteomes" id="UP000216605">
    <property type="component" value="Unassembled WGS sequence"/>
</dbReference>